<proteinExistence type="predicted"/>
<dbReference type="GO" id="GO:0015293">
    <property type="term" value="F:symporter activity"/>
    <property type="evidence" value="ECO:0007669"/>
    <property type="project" value="UniProtKB-KW"/>
</dbReference>
<dbReference type="PANTHER" id="PTHR42865">
    <property type="entry name" value="PROTON/GLUTAMATE-ASPARTATE SYMPORTER"/>
    <property type="match status" value="1"/>
</dbReference>
<dbReference type="Gene3D" id="1.10.3860.10">
    <property type="entry name" value="Sodium:dicarboxylate symporter"/>
    <property type="match status" value="1"/>
</dbReference>
<keyword evidence="4 7" id="KW-0812">Transmembrane</keyword>
<reference evidence="8 9" key="1">
    <citation type="submission" date="2019-07" db="EMBL/GenBank/DDBJ databases">
        <title>Whole genome shotgun sequence of Clostridium butyricum NBRC 3858.</title>
        <authorList>
            <person name="Hosoyama A."/>
            <person name="Uohara A."/>
            <person name="Ohji S."/>
            <person name="Ichikawa N."/>
        </authorList>
    </citation>
    <scope>NUCLEOTIDE SEQUENCE [LARGE SCALE GENOMIC DNA]</scope>
    <source>
        <strain evidence="8 9">NBRC 3858</strain>
    </source>
</reference>
<dbReference type="InterPro" id="IPR001991">
    <property type="entry name" value="Na-dicarboxylate_symporter"/>
</dbReference>
<dbReference type="SUPFAM" id="SSF118215">
    <property type="entry name" value="Proton glutamate symport protein"/>
    <property type="match status" value="1"/>
</dbReference>
<name>A0A512TTF2_CLOBU</name>
<feature type="transmembrane region" description="Helical" evidence="7">
    <location>
        <begin position="178"/>
        <end position="200"/>
    </location>
</feature>
<feature type="transmembrane region" description="Helical" evidence="7">
    <location>
        <begin position="9"/>
        <end position="27"/>
    </location>
</feature>
<feature type="transmembrane region" description="Helical" evidence="7">
    <location>
        <begin position="323"/>
        <end position="340"/>
    </location>
</feature>
<feature type="transmembrane region" description="Helical" evidence="7">
    <location>
        <begin position="75"/>
        <end position="97"/>
    </location>
</feature>
<evidence type="ECO:0000256" key="6">
    <source>
        <dbReference type="ARBA" id="ARBA00023136"/>
    </source>
</evidence>
<dbReference type="RefSeq" id="WP_146869467.1">
    <property type="nucleotide sequence ID" value="NZ_BKBC01000158.1"/>
</dbReference>
<dbReference type="GO" id="GO:0005886">
    <property type="term" value="C:plasma membrane"/>
    <property type="evidence" value="ECO:0007669"/>
    <property type="project" value="UniProtKB-SubCell"/>
</dbReference>
<gene>
    <name evidence="8" type="ORF">CBU02nite_40630</name>
</gene>
<keyword evidence="3" id="KW-1003">Cell membrane</keyword>
<dbReference type="Pfam" id="PF00375">
    <property type="entry name" value="SDF"/>
    <property type="match status" value="1"/>
</dbReference>
<dbReference type="PANTHER" id="PTHR42865:SF7">
    <property type="entry name" value="PROTON_GLUTAMATE-ASPARTATE SYMPORTER"/>
    <property type="match status" value="1"/>
</dbReference>
<feature type="transmembrane region" description="Helical" evidence="7">
    <location>
        <begin position="141"/>
        <end position="158"/>
    </location>
</feature>
<protein>
    <submittedName>
        <fullName evidence="8">Sodium:dicarboxylate symporter</fullName>
    </submittedName>
</protein>
<keyword evidence="6 7" id="KW-0472">Membrane</keyword>
<evidence type="ECO:0000256" key="3">
    <source>
        <dbReference type="ARBA" id="ARBA00022475"/>
    </source>
</evidence>
<dbReference type="InterPro" id="IPR036458">
    <property type="entry name" value="Na:dicarbo_symporter_sf"/>
</dbReference>
<feature type="transmembrane region" description="Helical" evidence="7">
    <location>
        <begin position="212"/>
        <end position="237"/>
    </location>
</feature>
<keyword evidence="2" id="KW-0813">Transport</keyword>
<feature type="transmembrane region" description="Helical" evidence="7">
    <location>
        <begin position="298"/>
        <end position="316"/>
    </location>
</feature>
<dbReference type="EMBL" id="BKBC01000158">
    <property type="protein sequence ID" value="GEQ23557.1"/>
    <property type="molecule type" value="Genomic_DNA"/>
</dbReference>
<evidence type="ECO:0000256" key="1">
    <source>
        <dbReference type="ARBA" id="ARBA00004651"/>
    </source>
</evidence>
<evidence type="ECO:0000313" key="8">
    <source>
        <dbReference type="EMBL" id="GEQ23557.1"/>
    </source>
</evidence>
<feature type="transmembrane region" description="Helical" evidence="7">
    <location>
        <begin position="249"/>
        <end position="268"/>
    </location>
</feature>
<organism evidence="8 9">
    <name type="scientific">Clostridium butyricum</name>
    <dbReference type="NCBI Taxonomy" id="1492"/>
    <lineage>
        <taxon>Bacteria</taxon>
        <taxon>Bacillati</taxon>
        <taxon>Bacillota</taxon>
        <taxon>Clostridia</taxon>
        <taxon>Eubacteriales</taxon>
        <taxon>Clostridiaceae</taxon>
        <taxon>Clostridium</taxon>
    </lineage>
</organism>
<dbReference type="AlphaFoldDB" id="A0A512TTF2"/>
<comment type="subcellular location">
    <subcellularLocation>
        <location evidence="1">Cell membrane</location>
        <topology evidence="1">Multi-pass membrane protein</topology>
    </subcellularLocation>
</comment>
<sequence>MKKLKVNNTILIFSGMIVGMIAGYFFKDIMINTKFIGDIFLRLIQMSVGILIMGSVIESIGSLKMCEFKRIGTKAFICFGITTTFAAIMGVFLANILKPGIGINYTSDLTSDIVGSQDSIGTIITNFFPNNIVSSLSNGNTIQIIVFSLLFGIALSILCEKTKDDKLLKSIKNFNKILIIVIEIVMKAAPLGIFSLLGWVVGTYGFSVIIPLIKFLFTMALGTILLLSIYISFISIYAKVNPLKLIYKLIRMGIVAFTTTSSAIALPIKMEDSENKLGVSKNISNLVNPLGMSLNSDGLALFLSIACITIAQFFGIDMTINQQFIIIIMATLATLGTVVVPGGGLVALAIVLPTIGLPIEGVALLSGIDWFSGMFRTVLNVIDDALVSLTIAVNENEFDRNIFENNFTNISKKITDI</sequence>
<evidence type="ECO:0000256" key="7">
    <source>
        <dbReference type="SAM" id="Phobius"/>
    </source>
</evidence>
<keyword evidence="5 7" id="KW-1133">Transmembrane helix</keyword>
<dbReference type="Proteomes" id="UP000321089">
    <property type="component" value="Unassembled WGS sequence"/>
</dbReference>
<feature type="transmembrane region" description="Helical" evidence="7">
    <location>
        <begin position="346"/>
        <end position="368"/>
    </location>
</feature>
<evidence type="ECO:0000313" key="9">
    <source>
        <dbReference type="Proteomes" id="UP000321089"/>
    </source>
</evidence>
<comment type="caution">
    <text evidence="8">The sequence shown here is derived from an EMBL/GenBank/DDBJ whole genome shotgun (WGS) entry which is preliminary data.</text>
</comment>
<dbReference type="PRINTS" id="PR00173">
    <property type="entry name" value="EDTRNSPORT"/>
</dbReference>
<accession>A0A512TTF2</accession>
<feature type="transmembrane region" description="Helical" evidence="7">
    <location>
        <begin position="39"/>
        <end position="63"/>
    </location>
</feature>
<evidence type="ECO:0000256" key="5">
    <source>
        <dbReference type="ARBA" id="ARBA00022989"/>
    </source>
</evidence>
<evidence type="ECO:0000256" key="2">
    <source>
        <dbReference type="ARBA" id="ARBA00022448"/>
    </source>
</evidence>
<evidence type="ECO:0000256" key="4">
    <source>
        <dbReference type="ARBA" id="ARBA00022692"/>
    </source>
</evidence>